<organism evidence="1">
    <name type="scientific">Vibrio parahaemolyticus</name>
    <dbReference type="NCBI Taxonomy" id="670"/>
    <lineage>
        <taxon>Bacteria</taxon>
        <taxon>Pseudomonadati</taxon>
        <taxon>Pseudomonadota</taxon>
        <taxon>Gammaproteobacteria</taxon>
        <taxon>Vibrionales</taxon>
        <taxon>Vibrionaceae</taxon>
        <taxon>Vibrio</taxon>
    </lineage>
</organism>
<geneLocation type="plasmid" evidence="1">
    <name>pVPH2</name>
</geneLocation>
<dbReference type="AlphaFoldDB" id="A0A161BY13"/>
<evidence type="ECO:0000313" key="1">
    <source>
        <dbReference type="EMBL" id="AKD43691.1"/>
    </source>
</evidence>
<sequence>MEVEVEHLKYPVALINNSDVGGFSSDSSLNICSEKAIDDNLMVGAEIVDSEGMKYVIKSVTKIKNANWLPSFMVTYGRRIAKVEYELYQDGQIPLDEFKRLVLDTLKGDSAFKESGLLNSIKGSETYVEVIECTGID</sequence>
<dbReference type="RefSeq" id="WP_140111409.1">
    <property type="nucleotide sequence ID" value="NZ_KP791968.1"/>
</dbReference>
<dbReference type="EMBL" id="KP791968">
    <property type="protein sequence ID" value="AKD43691.1"/>
    <property type="molecule type" value="Genomic_DNA"/>
</dbReference>
<keyword evidence="1" id="KW-0614">Plasmid</keyword>
<reference evidence="1" key="1">
    <citation type="submission" date="2015-02" db="EMBL/GenBank/DDBJ databases">
        <title>Sequence analysis of the plasmid encoding blaPER-1 from Vibrio parahaemolyticus.</title>
        <authorList>
            <person name="Li R."/>
            <person name="Chen S."/>
        </authorList>
    </citation>
    <scope>NUCLEOTIDE SEQUENCE</scope>
    <source>
        <strain evidence="1">2011VPH2</strain>
        <plasmid evidence="1">pVPH2</plasmid>
    </source>
</reference>
<name>A0A161BY13_VIBPH</name>
<accession>A0A161BY13</accession>
<proteinExistence type="predicted"/>
<protein>
    <submittedName>
        <fullName evidence="1">Uncharacterized protein</fullName>
    </submittedName>
</protein>